<evidence type="ECO:0000256" key="1">
    <source>
        <dbReference type="ARBA" id="ARBA00004651"/>
    </source>
</evidence>
<keyword evidence="4 8" id="KW-0812">Transmembrane</keyword>
<evidence type="ECO:0000256" key="7">
    <source>
        <dbReference type="ARBA" id="ARBA00023136"/>
    </source>
</evidence>
<dbReference type="RefSeq" id="WP_038062737.1">
    <property type="nucleotide sequence ID" value="NZ_CP008796.1"/>
</dbReference>
<comment type="subcellular location">
    <subcellularLocation>
        <location evidence="1">Cell membrane</location>
        <topology evidence="1">Multi-pass membrane protein</topology>
    </subcellularLocation>
</comment>
<dbReference type="GO" id="GO:0005886">
    <property type="term" value="C:plasma membrane"/>
    <property type="evidence" value="ECO:0007669"/>
    <property type="project" value="UniProtKB-SubCell"/>
</dbReference>
<dbReference type="Pfam" id="PF02535">
    <property type="entry name" value="Zip"/>
    <property type="match status" value="1"/>
</dbReference>
<protein>
    <submittedName>
        <fullName evidence="9">Dihydroorotate dehydrogenase</fullName>
    </submittedName>
</protein>
<feature type="transmembrane region" description="Helical" evidence="8">
    <location>
        <begin position="238"/>
        <end position="257"/>
    </location>
</feature>
<evidence type="ECO:0000313" key="10">
    <source>
        <dbReference type="Proteomes" id="UP000028481"/>
    </source>
</evidence>
<comment type="similarity">
    <text evidence="2">Belongs to the ZIP transporter (TC 2.A.5) family.</text>
</comment>
<dbReference type="Proteomes" id="UP000028481">
    <property type="component" value="Chromosome"/>
</dbReference>
<dbReference type="HOGENOM" id="CLU_015114_1_2_0"/>
<dbReference type="STRING" id="289377.HL41_02285"/>
<evidence type="ECO:0000313" key="9">
    <source>
        <dbReference type="EMBL" id="AIH03716.1"/>
    </source>
</evidence>
<keyword evidence="10" id="KW-1185">Reference proteome</keyword>
<evidence type="ECO:0000256" key="2">
    <source>
        <dbReference type="ARBA" id="ARBA00006939"/>
    </source>
</evidence>
<dbReference type="InterPro" id="IPR003689">
    <property type="entry name" value="ZIP"/>
</dbReference>
<dbReference type="KEGG" id="tcm:HL41_02285"/>
<evidence type="ECO:0000256" key="5">
    <source>
        <dbReference type="ARBA" id="ARBA00022833"/>
    </source>
</evidence>
<keyword evidence="3" id="KW-1003">Cell membrane</keyword>
<feature type="transmembrane region" description="Helical" evidence="8">
    <location>
        <begin position="65"/>
        <end position="85"/>
    </location>
</feature>
<evidence type="ECO:0000256" key="4">
    <source>
        <dbReference type="ARBA" id="ARBA00022692"/>
    </source>
</evidence>
<keyword evidence="7 8" id="KW-0472">Membrane</keyword>
<keyword evidence="6 8" id="KW-1133">Transmembrane helix</keyword>
<dbReference type="PaxDb" id="289377-HL41_02285"/>
<feature type="transmembrane region" description="Helical" evidence="8">
    <location>
        <begin position="32"/>
        <end position="53"/>
    </location>
</feature>
<feature type="transmembrane region" description="Helical" evidence="8">
    <location>
        <begin position="6"/>
        <end position="25"/>
    </location>
</feature>
<dbReference type="EMBL" id="CP008796">
    <property type="protein sequence ID" value="AIH03716.1"/>
    <property type="molecule type" value="Genomic_DNA"/>
</dbReference>
<sequence>MFYVLLAGMFTWFATGIGSLGVFLLKRPNPKFFSVSLGFSAGVMIAASFWSLLTPALEMAKNLTLPSFVSVGIGFVLGVLFLRLLDLMVPHLHLFSSKEETEGFKVSLNVSALVFLAITLHNIPEGLAVGVAFGSINQEGYLIQEVINLALGIGIQNIPEGLALGLTLKLSGMSKPKAFTLSFLSAVVEPIFALIGFGVVSYSFYFLPYSLSFAAGAMMFVTIEELLPEAQKAANTDYSSLGFGLGFLTMMFLDTYLS</sequence>
<proteinExistence type="inferred from homology"/>
<dbReference type="OrthoDB" id="9787346at2"/>
<keyword evidence="5" id="KW-0862">Zinc</keyword>
<feature type="transmembrane region" description="Helical" evidence="8">
    <location>
        <begin position="143"/>
        <end position="166"/>
    </location>
</feature>
<evidence type="ECO:0000256" key="8">
    <source>
        <dbReference type="SAM" id="Phobius"/>
    </source>
</evidence>
<dbReference type="PANTHER" id="PTHR11040">
    <property type="entry name" value="ZINC/IRON TRANSPORTER"/>
    <property type="match status" value="1"/>
</dbReference>
<evidence type="ECO:0000256" key="6">
    <source>
        <dbReference type="ARBA" id="ARBA00022989"/>
    </source>
</evidence>
<feature type="transmembrane region" description="Helical" evidence="8">
    <location>
        <begin position="178"/>
        <end position="200"/>
    </location>
</feature>
<gene>
    <name evidence="9" type="ORF">HL41_02285</name>
</gene>
<dbReference type="PANTHER" id="PTHR11040:SF211">
    <property type="entry name" value="ZINC TRANSPORTER ZIP11"/>
    <property type="match status" value="1"/>
</dbReference>
<feature type="transmembrane region" description="Helical" evidence="8">
    <location>
        <begin position="106"/>
        <end position="123"/>
    </location>
</feature>
<reference evidence="9 10" key="1">
    <citation type="journal article" date="2015" name="Genome Announc.">
        <title>Genome Sequence of a Sulfate-Reducing Thermophilic Bacterium, Thermodesulfobacterium commune DSM 2178T (Phylum Thermodesulfobacteria).</title>
        <authorList>
            <person name="Bhatnagar S."/>
            <person name="Badger J.H."/>
            <person name="Madupu R."/>
            <person name="Khouri H.M."/>
            <person name="O'Connor E.M."/>
            <person name="Robb F.T."/>
            <person name="Ward N.L."/>
            <person name="Eisen J.A."/>
        </authorList>
    </citation>
    <scope>NUCLEOTIDE SEQUENCE [LARGE SCALE GENOMIC DNA]</scope>
    <source>
        <strain evidence="9 10">DSM 2178</strain>
    </source>
</reference>
<evidence type="ECO:0000256" key="3">
    <source>
        <dbReference type="ARBA" id="ARBA00022475"/>
    </source>
</evidence>
<organism evidence="9 10">
    <name type="scientific">Thermodesulfobacterium commune DSM 2178</name>
    <dbReference type="NCBI Taxonomy" id="289377"/>
    <lineage>
        <taxon>Bacteria</taxon>
        <taxon>Pseudomonadati</taxon>
        <taxon>Thermodesulfobacteriota</taxon>
        <taxon>Thermodesulfobacteria</taxon>
        <taxon>Thermodesulfobacteriales</taxon>
        <taxon>Thermodesulfobacteriaceae</taxon>
        <taxon>Thermodesulfobacterium</taxon>
    </lineage>
</organism>
<dbReference type="GO" id="GO:0005385">
    <property type="term" value="F:zinc ion transmembrane transporter activity"/>
    <property type="evidence" value="ECO:0007669"/>
    <property type="project" value="TreeGrafter"/>
</dbReference>
<name>A0A075WS79_9BACT</name>
<feature type="transmembrane region" description="Helical" evidence="8">
    <location>
        <begin position="206"/>
        <end position="226"/>
    </location>
</feature>
<accession>A0A075WS79</accession>
<dbReference type="eggNOG" id="COG0428">
    <property type="taxonomic scope" value="Bacteria"/>
</dbReference>
<dbReference type="AlphaFoldDB" id="A0A075WS79"/>